<dbReference type="NCBIfam" id="NF002987">
    <property type="entry name" value="PRK03719.1"/>
    <property type="match status" value="1"/>
</dbReference>
<dbReference type="PANTHER" id="PTHR35890:SF3">
    <property type="entry name" value="ECOTIN"/>
    <property type="match status" value="1"/>
</dbReference>
<keyword evidence="2" id="KW-0732">Signal</keyword>
<dbReference type="Gene3D" id="4.10.1230.10">
    <property type="entry name" value="Ecotin, trypsin inhibitor"/>
    <property type="match status" value="1"/>
</dbReference>
<dbReference type="SUPFAM" id="SSF49772">
    <property type="entry name" value="Ecotin, trypsin inhibitor"/>
    <property type="match status" value="1"/>
</dbReference>
<feature type="chain" id="PRO_5011961091" evidence="2">
    <location>
        <begin position="23"/>
        <end position="160"/>
    </location>
</feature>
<evidence type="ECO:0000256" key="2">
    <source>
        <dbReference type="SAM" id="SignalP"/>
    </source>
</evidence>
<comment type="similarity">
    <text evidence="1">Belongs to the protease inhibitor I11 (ecotin) family.</text>
</comment>
<keyword evidence="4" id="KW-1185">Reference proteome</keyword>
<dbReference type="InterPro" id="IPR036198">
    <property type="entry name" value="Ecotin_sf"/>
</dbReference>
<dbReference type="OrthoDB" id="997196at2"/>
<dbReference type="GO" id="GO:0004867">
    <property type="term" value="F:serine-type endopeptidase inhibitor activity"/>
    <property type="evidence" value="ECO:0007669"/>
    <property type="project" value="InterPro"/>
</dbReference>
<evidence type="ECO:0000313" key="4">
    <source>
        <dbReference type="Proteomes" id="UP000192455"/>
    </source>
</evidence>
<gene>
    <name evidence="3" type="ORF">SAMN05421849_0257</name>
</gene>
<organism evidence="3 4">
    <name type="scientific">Pontibaca methylaminivorans</name>
    <dbReference type="NCBI Taxonomy" id="515897"/>
    <lineage>
        <taxon>Bacteria</taxon>
        <taxon>Pseudomonadati</taxon>
        <taxon>Pseudomonadota</taxon>
        <taxon>Alphaproteobacteria</taxon>
        <taxon>Rhodobacterales</taxon>
        <taxon>Roseobacteraceae</taxon>
        <taxon>Pontibaca</taxon>
    </lineage>
</organism>
<dbReference type="STRING" id="515897.SAMN05421849_0257"/>
<proteinExistence type="inferred from homology"/>
<name>A0A1R3WF33_9RHOB</name>
<protein>
    <submittedName>
        <fullName evidence="3">Ecotin</fullName>
    </submittedName>
</protein>
<accession>A0A1R3WF33</accession>
<evidence type="ECO:0000256" key="1">
    <source>
        <dbReference type="ARBA" id="ARBA00010558"/>
    </source>
</evidence>
<reference evidence="3 4" key="1">
    <citation type="submission" date="2017-01" db="EMBL/GenBank/DDBJ databases">
        <authorList>
            <person name="Mah S.A."/>
            <person name="Swanson W.J."/>
            <person name="Moy G.W."/>
            <person name="Vacquier V.D."/>
        </authorList>
    </citation>
    <scope>NUCLEOTIDE SEQUENCE [LARGE SCALE GENOMIC DNA]</scope>
    <source>
        <strain evidence="3 4">DSM 21219</strain>
    </source>
</reference>
<sequence>MSKLLFGAATTALLFLTVPAFAQAEAELDAFPPAEEGMVRQVIVLPEQENEADLRVEIVAGKVLEADCNRIAMSGRIVTESVEGWGYDYHVIDDVSQPVTTLMACPDDQKERRFVPVNLGAAAMQPYNSKLPVVIYTPEDLTVKYRIWRSDAELQGASLE</sequence>
<dbReference type="InterPro" id="IPR027438">
    <property type="entry name" value="Ecotin_C"/>
</dbReference>
<dbReference type="AlphaFoldDB" id="A0A1R3WF33"/>
<dbReference type="PANTHER" id="PTHR35890">
    <property type="match status" value="1"/>
</dbReference>
<dbReference type="EMBL" id="FTPS01000001">
    <property type="protein sequence ID" value="SIT75036.1"/>
    <property type="molecule type" value="Genomic_DNA"/>
</dbReference>
<evidence type="ECO:0000313" key="3">
    <source>
        <dbReference type="EMBL" id="SIT75036.1"/>
    </source>
</evidence>
<feature type="signal peptide" evidence="2">
    <location>
        <begin position="1"/>
        <end position="22"/>
    </location>
</feature>
<dbReference type="Proteomes" id="UP000192455">
    <property type="component" value="Unassembled WGS sequence"/>
</dbReference>
<dbReference type="InterPro" id="IPR005658">
    <property type="entry name" value="Prot_inh_ecotin"/>
</dbReference>
<dbReference type="RefSeq" id="WP_076646552.1">
    <property type="nucleotide sequence ID" value="NZ_FTPS01000001.1"/>
</dbReference>
<dbReference type="PIRSF" id="PIRSF006865">
    <property type="entry name" value="Prot_inh_ecotin"/>
    <property type="match status" value="1"/>
</dbReference>
<dbReference type="Pfam" id="PF03974">
    <property type="entry name" value="Ecotin"/>
    <property type="match status" value="1"/>
</dbReference>
<dbReference type="Gene3D" id="2.60.40.550">
    <property type="entry name" value="Ecotin"/>
    <property type="match status" value="1"/>
</dbReference>